<organism evidence="1 2">
    <name type="scientific">Gnomoniopsis smithogilvyi</name>
    <dbReference type="NCBI Taxonomy" id="1191159"/>
    <lineage>
        <taxon>Eukaryota</taxon>
        <taxon>Fungi</taxon>
        <taxon>Dikarya</taxon>
        <taxon>Ascomycota</taxon>
        <taxon>Pezizomycotina</taxon>
        <taxon>Sordariomycetes</taxon>
        <taxon>Sordariomycetidae</taxon>
        <taxon>Diaporthales</taxon>
        <taxon>Gnomoniaceae</taxon>
        <taxon>Gnomoniopsis</taxon>
    </lineage>
</organism>
<reference evidence="1" key="1">
    <citation type="submission" date="2022-10" db="EMBL/GenBank/DDBJ databases">
        <title>Tapping the CABI collections for fungal endophytes: first genome assemblies for Collariella, Neodidymelliopsis, Ascochyta clinopodiicola, Didymella pomorum, Didymosphaeria variabile, Neocosmospora piperis and Neocucurbitaria cava.</title>
        <authorList>
            <person name="Hill R."/>
        </authorList>
    </citation>
    <scope>NUCLEOTIDE SEQUENCE</scope>
    <source>
        <strain evidence="1">IMI 355082</strain>
    </source>
</reference>
<evidence type="ECO:0000313" key="2">
    <source>
        <dbReference type="Proteomes" id="UP001140453"/>
    </source>
</evidence>
<proteinExistence type="predicted"/>
<dbReference type="EMBL" id="JAPEVB010000003">
    <property type="protein sequence ID" value="KAJ4391037.1"/>
    <property type="molecule type" value="Genomic_DNA"/>
</dbReference>
<comment type="caution">
    <text evidence="1">The sequence shown here is derived from an EMBL/GenBank/DDBJ whole genome shotgun (WGS) entry which is preliminary data.</text>
</comment>
<dbReference type="Proteomes" id="UP001140453">
    <property type="component" value="Unassembled WGS sequence"/>
</dbReference>
<evidence type="ECO:0000313" key="1">
    <source>
        <dbReference type="EMBL" id="KAJ4391037.1"/>
    </source>
</evidence>
<dbReference type="AlphaFoldDB" id="A0A9W9CW08"/>
<sequence length="89" mass="9471">MPSSFDKAGENWRGEPSSSIKLAFASQKLASGGTASIGCRASMSLWRTETYSEALITTLVTTAMFSSRAAQLSAVRSRARPYSTLSETG</sequence>
<accession>A0A9W9CW08</accession>
<protein>
    <submittedName>
        <fullName evidence="1">Uncharacterized protein</fullName>
    </submittedName>
</protein>
<gene>
    <name evidence="1" type="ORF">N0V93_004650</name>
</gene>
<name>A0A9W9CW08_9PEZI</name>
<keyword evidence="2" id="KW-1185">Reference proteome</keyword>